<dbReference type="SFLD" id="SFLDG01129">
    <property type="entry name" value="C1.5:_HAD__Beta-PGM__Phosphata"/>
    <property type="match status" value="1"/>
</dbReference>
<dbReference type="EC" id="3.1.3.12" evidence="5"/>
<dbReference type="InterPro" id="IPR006379">
    <property type="entry name" value="HAD-SF_hydro_IIB"/>
</dbReference>
<dbReference type="InterPro" id="IPR006439">
    <property type="entry name" value="HAD-SF_hydro_IA"/>
</dbReference>
<evidence type="ECO:0000313" key="6">
    <source>
        <dbReference type="EMBL" id="MFD2518927.1"/>
    </source>
</evidence>
<dbReference type="InterPro" id="IPR036412">
    <property type="entry name" value="HAD-like_sf"/>
</dbReference>
<dbReference type="NCBIfam" id="TIGR01509">
    <property type="entry name" value="HAD-SF-IA-v3"/>
    <property type="match status" value="1"/>
</dbReference>
<sequence>MKYAIKAAIIDLDGVLTKTASQHARAWKLAFDDYNKRRKISGKEPFPTFSIKQDYPKYIDGIPRYDGIVKFLESKGIALPMGTPEDDLRADTVFGIGLLKNSIFQKLIQEEGVKVLDRNLEVFREWKKEGIHLAIISSSKNCRKILEEIGLEDFFEVRIDGITAEERNIPGKPEPDIFLEAAKELGVEPGESLVVEDAQAGVEAARKGDFRLVIGIENSSNHQELLDKGADVVVKDLQELKLHFKKGGDPKDLPSALEDFPKLVENFRETQPLFFLDFDGTLSPIVEHHNDAAISEEMRKLVQELAHKYPVAVVSGRGLADVRKRVDLPDIYYAGSHGFEISGPNGFSRDHEGAVKVIPVFEKLEPVLRERLKHIKGVDFERKKFTLAVHYRQVKEEMEQEVHQTVMEALKEYPEVTKAEGKKVIEIRPAIDWHKGKAVEFLKKELSKESSPFSVYIGDDVTDEDAFRFVSNGLGILVGEHGKQTYADYSLADQEEVKTFFRKLLEH</sequence>
<dbReference type="NCBIfam" id="TIGR02009">
    <property type="entry name" value="PGMB-YQAB-SF"/>
    <property type="match status" value="1"/>
</dbReference>
<keyword evidence="7" id="KW-1185">Reference proteome</keyword>
<dbReference type="RefSeq" id="WP_380754038.1">
    <property type="nucleotide sequence ID" value="NZ_JBHULT010000011.1"/>
</dbReference>
<keyword evidence="5" id="KW-0479">Metal-binding</keyword>
<dbReference type="InterPro" id="IPR023214">
    <property type="entry name" value="HAD_sf"/>
</dbReference>
<comment type="similarity">
    <text evidence="2">Belongs to the HAD-like hydrolase superfamily. CbbY/CbbZ/Gph/YieH family.</text>
</comment>
<dbReference type="SFLD" id="SFLDS00003">
    <property type="entry name" value="Haloacid_Dehalogenase"/>
    <property type="match status" value="1"/>
</dbReference>
<dbReference type="Pfam" id="PF02358">
    <property type="entry name" value="Trehalose_PPase"/>
    <property type="match status" value="1"/>
</dbReference>
<dbReference type="InterPro" id="IPR044651">
    <property type="entry name" value="OTSB-like"/>
</dbReference>
<dbReference type="Gene3D" id="3.30.70.1020">
    <property type="entry name" value="Trehalose-6-phosphate phosphatase related protein, domain 2"/>
    <property type="match status" value="1"/>
</dbReference>
<comment type="catalytic activity">
    <reaction evidence="5">
        <text>alpha,alpha-trehalose 6-phosphate + H2O = alpha,alpha-trehalose + phosphate</text>
        <dbReference type="Rhea" id="RHEA:23420"/>
        <dbReference type="ChEBI" id="CHEBI:15377"/>
        <dbReference type="ChEBI" id="CHEBI:16551"/>
        <dbReference type="ChEBI" id="CHEBI:43474"/>
        <dbReference type="ChEBI" id="CHEBI:58429"/>
        <dbReference type="EC" id="3.1.3.12"/>
    </reaction>
</comment>
<evidence type="ECO:0000256" key="3">
    <source>
        <dbReference type="ARBA" id="ARBA00008770"/>
    </source>
</evidence>
<comment type="caution">
    <text evidence="6">The sequence shown here is derived from an EMBL/GenBank/DDBJ whole genome shotgun (WGS) entry which is preliminary data.</text>
</comment>
<gene>
    <name evidence="6" type="primary">otsB</name>
    <name evidence="6" type="ORF">ACFSTG_13550</name>
</gene>
<comment type="pathway">
    <text evidence="1 5">Glycan biosynthesis; trehalose biosynthesis.</text>
</comment>
<dbReference type="CDD" id="cd01627">
    <property type="entry name" value="HAD_TPP"/>
    <property type="match status" value="1"/>
</dbReference>
<keyword evidence="4 5" id="KW-0378">Hydrolase</keyword>
<organism evidence="6 7">
    <name type="scientific">Salinimicrobium flavum</name>
    <dbReference type="NCBI Taxonomy" id="1737065"/>
    <lineage>
        <taxon>Bacteria</taxon>
        <taxon>Pseudomonadati</taxon>
        <taxon>Bacteroidota</taxon>
        <taxon>Flavobacteriia</taxon>
        <taxon>Flavobacteriales</taxon>
        <taxon>Flavobacteriaceae</taxon>
        <taxon>Salinimicrobium</taxon>
    </lineage>
</organism>
<evidence type="ECO:0000313" key="7">
    <source>
        <dbReference type="Proteomes" id="UP001597468"/>
    </source>
</evidence>
<proteinExistence type="inferred from homology"/>
<dbReference type="PANTHER" id="PTHR43768:SF3">
    <property type="entry name" value="TREHALOSE 6-PHOSPHATE PHOSPHATASE"/>
    <property type="match status" value="1"/>
</dbReference>
<keyword evidence="5" id="KW-0460">Magnesium</keyword>
<evidence type="ECO:0000256" key="1">
    <source>
        <dbReference type="ARBA" id="ARBA00005199"/>
    </source>
</evidence>
<dbReference type="Gene3D" id="1.10.150.240">
    <property type="entry name" value="Putative phosphatase, domain 2"/>
    <property type="match status" value="1"/>
</dbReference>
<dbReference type="NCBIfam" id="TIGR01484">
    <property type="entry name" value="HAD-SF-IIB"/>
    <property type="match status" value="1"/>
</dbReference>
<dbReference type="SUPFAM" id="SSF56784">
    <property type="entry name" value="HAD-like"/>
    <property type="match status" value="2"/>
</dbReference>
<name>A0ABW5J0U8_9FLAO</name>
<reference evidence="7" key="1">
    <citation type="journal article" date="2019" name="Int. J. Syst. Evol. Microbiol.">
        <title>The Global Catalogue of Microorganisms (GCM) 10K type strain sequencing project: providing services to taxonomists for standard genome sequencing and annotation.</title>
        <authorList>
            <consortium name="The Broad Institute Genomics Platform"/>
            <consortium name="The Broad Institute Genome Sequencing Center for Infectious Disease"/>
            <person name="Wu L."/>
            <person name="Ma J."/>
        </authorList>
    </citation>
    <scope>NUCLEOTIDE SEQUENCE [LARGE SCALE GENOMIC DNA]</scope>
    <source>
        <strain evidence="7">KCTC 42585</strain>
    </source>
</reference>
<dbReference type="InterPro" id="IPR023198">
    <property type="entry name" value="PGP-like_dom2"/>
</dbReference>
<evidence type="ECO:0000256" key="4">
    <source>
        <dbReference type="ARBA" id="ARBA00022801"/>
    </source>
</evidence>
<dbReference type="Pfam" id="PF00702">
    <property type="entry name" value="Hydrolase"/>
    <property type="match status" value="1"/>
</dbReference>
<comment type="similarity">
    <text evidence="3 5">Belongs to the trehalose phosphatase family.</text>
</comment>
<dbReference type="Gene3D" id="3.40.50.1000">
    <property type="entry name" value="HAD superfamily/HAD-like"/>
    <property type="match status" value="2"/>
</dbReference>
<dbReference type="GO" id="GO:0004805">
    <property type="term" value="F:trehalose-phosphatase activity"/>
    <property type="evidence" value="ECO:0007669"/>
    <property type="project" value="UniProtKB-EC"/>
</dbReference>
<comment type="cofactor">
    <cofactor evidence="5">
        <name>Mg(2+)</name>
        <dbReference type="ChEBI" id="CHEBI:18420"/>
    </cofactor>
</comment>
<protein>
    <recommendedName>
        <fullName evidence="5">Trehalose 6-phosphate phosphatase</fullName>
        <ecNumber evidence="5">3.1.3.12</ecNumber>
    </recommendedName>
</protein>
<dbReference type="InterPro" id="IPR003337">
    <property type="entry name" value="Trehalose_PPase"/>
</dbReference>
<dbReference type="NCBIfam" id="TIGR00685">
    <property type="entry name" value="T6PP"/>
    <property type="match status" value="1"/>
</dbReference>
<accession>A0ABW5J0U8</accession>
<evidence type="ECO:0000256" key="5">
    <source>
        <dbReference type="RuleBase" id="RU361117"/>
    </source>
</evidence>
<dbReference type="PANTHER" id="PTHR43768">
    <property type="entry name" value="TREHALOSE 6-PHOSPHATE PHOSPHATASE"/>
    <property type="match status" value="1"/>
</dbReference>
<evidence type="ECO:0000256" key="2">
    <source>
        <dbReference type="ARBA" id="ARBA00006171"/>
    </source>
</evidence>
<dbReference type="InterPro" id="IPR010976">
    <property type="entry name" value="B-phosphoglucomutase_hydrolase"/>
</dbReference>
<dbReference type="EMBL" id="JBHULT010000011">
    <property type="protein sequence ID" value="MFD2518927.1"/>
    <property type="molecule type" value="Genomic_DNA"/>
</dbReference>
<comment type="function">
    <text evidence="5">Removes the phosphate from trehalose 6-phosphate to produce free trehalose.</text>
</comment>
<dbReference type="Proteomes" id="UP001597468">
    <property type="component" value="Unassembled WGS sequence"/>
</dbReference>